<protein>
    <submittedName>
        <fullName evidence="1">Uncharacterized protein</fullName>
    </submittedName>
</protein>
<comment type="caution">
    <text evidence="1">The sequence shown here is derived from an EMBL/GenBank/DDBJ whole genome shotgun (WGS) entry which is preliminary data.</text>
</comment>
<accession>A0A502IHU2</accession>
<evidence type="ECO:0000313" key="1">
    <source>
        <dbReference type="EMBL" id="TPG84740.1"/>
    </source>
</evidence>
<dbReference type="RefSeq" id="WP_140678555.1">
    <property type="nucleotide sequence ID" value="NZ_RCZA01000004.1"/>
</dbReference>
<dbReference type="AlphaFoldDB" id="A0A502IHU2"/>
<organism evidence="1 2">
    <name type="scientific">Pseudomonas mandelii</name>
    <dbReference type="NCBI Taxonomy" id="75612"/>
    <lineage>
        <taxon>Bacteria</taxon>
        <taxon>Pseudomonadati</taxon>
        <taxon>Pseudomonadota</taxon>
        <taxon>Gammaproteobacteria</taxon>
        <taxon>Pseudomonadales</taxon>
        <taxon>Pseudomonadaceae</taxon>
        <taxon>Pseudomonas</taxon>
    </lineage>
</organism>
<dbReference type="Proteomes" id="UP000320914">
    <property type="component" value="Unassembled WGS sequence"/>
</dbReference>
<dbReference type="EMBL" id="RCZA01000004">
    <property type="protein sequence ID" value="TPG84740.1"/>
    <property type="molecule type" value="Genomic_DNA"/>
</dbReference>
<proteinExistence type="predicted"/>
<evidence type="ECO:0000313" key="2">
    <source>
        <dbReference type="Proteomes" id="UP000320914"/>
    </source>
</evidence>
<gene>
    <name evidence="1" type="ORF">EAH74_11990</name>
</gene>
<sequence length="410" mass="45952">MNNTTWMLHHFHDLNVDIDSETVPRWYHEVSNYLHLDDEGVAFEVLSSVVTFGGLSPICPLVRGDSVGVNHDAALRFSIGGIYPTRESALPGEPPSARFAIALLEKELIVAGARFEPTPIIGNMEETGVAEYLYEWDRYTLVEAIEYEVISYANRRIRPPLVEDLFQKKPLYWQVTAIETAAPITLYNSLWSPYRKLQLPALRLFAGPEENCYFSTAYIIVDSRDCAETIQNQVTGLYHAQINCSGVPFSIQRLLDTSIIITDEIDGVLDQSLTIEEVEQKHSNAIVKAVNTLTEFDAKTDAKIAAAMIEAAKDGTDAMHTYFTNHGEPDWPCGSVCATSYEITHPIVQHMIQSGIAFPTGIKVLVRVDGLPFSQSLYPREDAYRAVSETLTRLLGVCFQMYNFYDCDDC</sequence>
<reference evidence="1 2" key="1">
    <citation type="journal article" date="2019" name="Environ. Microbiol.">
        <title>Species interactions and distinct microbial communities in high Arctic permafrost affected cryosols are associated with the CH4 and CO2 gas fluxes.</title>
        <authorList>
            <person name="Altshuler I."/>
            <person name="Hamel J."/>
            <person name="Turney S."/>
            <person name="Magnuson E."/>
            <person name="Levesque R."/>
            <person name="Greer C."/>
            <person name="Whyte L.G."/>
        </authorList>
    </citation>
    <scope>NUCLEOTIDE SEQUENCE [LARGE SCALE GENOMIC DNA]</scope>
    <source>
        <strain evidence="1 2">OWC5</strain>
    </source>
</reference>
<name>A0A502IHU2_9PSED</name>